<protein>
    <submittedName>
        <fullName evidence="2">Uncharacterized protein</fullName>
    </submittedName>
</protein>
<proteinExistence type="predicted"/>
<dbReference type="EMBL" id="NAJL01000034">
    <property type="protein sequence ID" value="TKA25589.1"/>
    <property type="molecule type" value="Genomic_DNA"/>
</dbReference>
<reference evidence="2 3" key="1">
    <citation type="submission" date="2017-03" db="EMBL/GenBank/DDBJ databases">
        <title>Genomes of endolithic fungi from Antarctica.</title>
        <authorList>
            <person name="Coleine C."/>
            <person name="Masonjones S."/>
            <person name="Stajich J.E."/>
        </authorList>
    </citation>
    <scope>NUCLEOTIDE SEQUENCE [LARGE SCALE GENOMIC DNA]</scope>
    <source>
        <strain evidence="2 3">CCFEE 6315</strain>
    </source>
</reference>
<keyword evidence="3" id="KW-1185">Reference proteome</keyword>
<dbReference type="Proteomes" id="UP000308549">
    <property type="component" value="Unassembled WGS sequence"/>
</dbReference>
<evidence type="ECO:0000313" key="3">
    <source>
        <dbReference type="Proteomes" id="UP000308549"/>
    </source>
</evidence>
<organism evidence="2 3">
    <name type="scientific">Salinomyces thailandicus</name>
    <dbReference type="NCBI Taxonomy" id="706561"/>
    <lineage>
        <taxon>Eukaryota</taxon>
        <taxon>Fungi</taxon>
        <taxon>Dikarya</taxon>
        <taxon>Ascomycota</taxon>
        <taxon>Pezizomycotina</taxon>
        <taxon>Dothideomycetes</taxon>
        <taxon>Dothideomycetidae</taxon>
        <taxon>Mycosphaerellales</taxon>
        <taxon>Teratosphaeriaceae</taxon>
        <taxon>Salinomyces</taxon>
    </lineage>
</organism>
<evidence type="ECO:0000256" key="1">
    <source>
        <dbReference type="SAM" id="MobiDB-lite"/>
    </source>
</evidence>
<sequence>MAALSPGQPLDSQVAALPETVDTLKAHAKTSLLLLDIRLKSIPLNPLKLATRAAGAKGLTGDNNEDLYYFDPIGLVKAYLSTPAIRDIYQRGNANPPQPAPTGFRATRSQNLDAIAAVGGATPGSKKVETIEELGLRTMDEQAFLQSLDDSEQGAERQPVSKTRKWKT</sequence>
<accession>A0A4V5N3Z4</accession>
<evidence type="ECO:0000313" key="2">
    <source>
        <dbReference type="EMBL" id="TKA25589.1"/>
    </source>
</evidence>
<gene>
    <name evidence="2" type="ORF">B0A50_05450</name>
</gene>
<comment type="caution">
    <text evidence="2">The sequence shown here is derived from an EMBL/GenBank/DDBJ whole genome shotgun (WGS) entry which is preliminary data.</text>
</comment>
<dbReference type="AlphaFoldDB" id="A0A4V5N3Z4"/>
<name>A0A4V5N3Z4_9PEZI</name>
<feature type="region of interest" description="Disordered" evidence="1">
    <location>
        <begin position="143"/>
        <end position="168"/>
    </location>
</feature>